<feature type="binding site" evidence="17">
    <location>
        <begin position="118"/>
        <end position="119"/>
    </location>
    <ligand>
        <name>NAD(+)</name>
        <dbReference type="ChEBI" id="CHEBI:57540"/>
    </ligand>
</feature>
<evidence type="ECO:0000256" key="6">
    <source>
        <dbReference type="ARBA" id="ARBA00013031"/>
    </source>
</evidence>
<dbReference type="GO" id="GO:0000166">
    <property type="term" value="F:nucleotide binding"/>
    <property type="evidence" value="ECO:0007669"/>
    <property type="project" value="UniProtKB-KW"/>
</dbReference>
<dbReference type="EC" id="4.2.3.4" evidence="6 17"/>
<keyword evidence="12 17" id="KW-0862">Zinc</keyword>
<accession>A0A2B7J2X2</accession>
<evidence type="ECO:0000256" key="15">
    <source>
        <dbReference type="ARBA" id="ARBA00023239"/>
    </source>
</evidence>
<evidence type="ECO:0000256" key="17">
    <source>
        <dbReference type="HAMAP-Rule" id="MF_00110"/>
    </source>
</evidence>
<evidence type="ECO:0000313" key="21">
    <source>
        <dbReference type="EMBL" id="PGF36643.1"/>
    </source>
</evidence>
<evidence type="ECO:0000313" key="22">
    <source>
        <dbReference type="Proteomes" id="UP000226191"/>
    </source>
</evidence>
<dbReference type="Pfam" id="PF24621">
    <property type="entry name" value="DHQS_C"/>
    <property type="match status" value="1"/>
</dbReference>
<comment type="catalytic activity">
    <reaction evidence="1 17">
        <text>7-phospho-2-dehydro-3-deoxy-D-arabino-heptonate = 3-dehydroquinate + phosphate</text>
        <dbReference type="Rhea" id="RHEA:21968"/>
        <dbReference type="ChEBI" id="CHEBI:32364"/>
        <dbReference type="ChEBI" id="CHEBI:43474"/>
        <dbReference type="ChEBI" id="CHEBI:58394"/>
        <dbReference type="EC" id="4.2.3.4"/>
    </reaction>
</comment>
<comment type="function">
    <text evidence="17">Catalyzes the conversion of 3-deoxy-D-arabino-heptulosonate 7-phosphate (DAHP) to dehydroquinate (DHQ).</text>
</comment>
<evidence type="ECO:0000256" key="2">
    <source>
        <dbReference type="ARBA" id="ARBA00001911"/>
    </source>
</evidence>
<keyword evidence="16 17" id="KW-0170">Cobalt</keyword>
<keyword evidence="8 17" id="KW-0963">Cytoplasm</keyword>
<dbReference type="SUPFAM" id="SSF56796">
    <property type="entry name" value="Dehydroquinate synthase-like"/>
    <property type="match status" value="1"/>
</dbReference>
<dbReference type="Proteomes" id="UP000226191">
    <property type="component" value="Unassembled WGS sequence"/>
</dbReference>
<evidence type="ECO:0000256" key="16">
    <source>
        <dbReference type="ARBA" id="ARBA00023285"/>
    </source>
</evidence>
<evidence type="ECO:0000256" key="12">
    <source>
        <dbReference type="ARBA" id="ARBA00022833"/>
    </source>
</evidence>
<evidence type="ECO:0000256" key="1">
    <source>
        <dbReference type="ARBA" id="ARBA00001393"/>
    </source>
</evidence>
<dbReference type="GO" id="GO:0009073">
    <property type="term" value="P:aromatic amino acid family biosynthetic process"/>
    <property type="evidence" value="ECO:0007669"/>
    <property type="project" value="UniProtKB-KW"/>
</dbReference>
<keyword evidence="11 17" id="KW-0547">Nucleotide-binding</keyword>
<gene>
    <name evidence="17" type="primary">aroB</name>
    <name evidence="21" type="ORF">B1B09_03280</name>
    <name evidence="20" type="ORF">DXN06_01585</name>
</gene>
<feature type="binding site" evidence="17">
    <location>
        <position position="242"/>
    </location>
    <ligand>
        <name>Zn(2+)</name>
        <dbReference type="ChEBI" id="CHEBI:29105"/>
    </ligand>
</feature>
<keyword evidence="15 17" id="KW-0456">Lyase</keyword>
<evidence type="ECO:0000259" key="18">
    <source>
        <dbReference type="Pfam" id="PF01761"/>
    </source>
</evidence>
<evidence type="ECO:0000256" key="10">
    <source>
        <dbReference type="ARBA" id="ARBA00022723"/>
    </source>
</evidence>
<dbReference type="GO" id="GO:0008652">
    <property type="term" value="P:amino acid biosynthetic process"/>
    <property type="evidence" value="ECO:0007669"/>
    <property type="project" value="UniProtKB-KW"/>
</dbReference>
<dbReference type="GO" id="GO:0009423">
    <property type="term" value="P:chorismate biosynthetic process"/>
    <property type="evidence" value="ECO:0007669"/>
    <property type="project" value="UniProtKB-UniRule"/>
</dbReference>
<dbReference type="Proteomes" id="UP000256621">
    <property type="component" value="Chromosome"/>
</dbReference>
<feature type="binding site" evidence="17">
    <location>
        <position position="131"/>
    </location>
    <ligand>
        <name>NAD(+)</name>
        <dbReference type="ChEBI" id="CHEBI:57540"/>
    </ligand>
</feature>
<evidence type="ECO:0000313" key="23">
    <source>
        <dbReference type="Proteomes" id="UP000256621"/>
    </source>
</evidence>
<dbReference type="HAMAP" id="MF_00110">
    <property type="entry name" value="DHQ_synthase"/>
    <property type="match status" value="1"/>
</dbReference>
<dbReference type="Pfam" id="PF01761">
    <property type="entry name" value="DHQ_synthase"/>
    <property type="match status" value="1"/>
</dbReference>
<dbReference type="GeneID" id="92857154"/>
<dbReference type="InterPro" id="IPR056179">
    <property type="entry name" value="DHQS_C"/>
</dbReference>
<keyword evidence="9 17" id="KW-0028">Amino-acid biosynthesis</keyword>
<dbReference type="CDD" id="cd08195">
    <property type="entry name" value="DHQS"/>
    <property type="match status" value="1"/>
</dbReference>
<reference evidence="20 23" key="2">
    <citation type="submission" date="2018-08" db="EMBL/GenBank/DDBJ databases">
        <title>Genome sequencing of Cutibacterium acnes KCOM 1315.</title>
        <authorList>
            <person name="Kook J.-K."/>
            <person name="Park S.-N."/>
            <person name="Lim Y.K."/>
        </authorList>
    </citation>
    <scope>NUCLEOTIDE SEQUENCE [LARGE SCALE GENOMIC DNA]</scope>
    <source>
        <strain evidence="20 23">KCOM 1315</strain>
    </source>
</reference>
<feature type="binding site" evidence="17">
    <location>
        <begin position="60"/>
        <end position="65"/>
    </location>
    <ligand>
        <name>NAD(+)</name>
        <dbReference type="ChEBI" id="CHEBI:57540"/>
    </ligand>
</feature>
<evidence type="ECO:0000256" key="11">
    <source>
        <dbReference type="ARBA" id="ARBA00022741"/>
    </source>
</evidence>
<dbReference type="EMBL" id="CP031442">
    <property type="protein sequence ID" value="AXM05993.1"/>
    <property type="molecule type" value="Genomic_DNA"/>
</dbReference>
<dbReference type="InterPro" id="IPR030960">
    <property type="entry name" value="DHQS/DOIS_N"/>
</dbReference>
<dbReference type="RefSeq" id="WP_002516868.1">
    <property type="nucleotide sequence ID" value="NZ_AP019664.1"/>
</dbReference>
<feature type="binding site" evidence="17">
    <location>
        <begin position="94"/>
        <end position="98"/>
    </location>
    <ligand>
        <name>NAD(+)</name>
        <dbReference type="ChEBI" id="CHEBI:57540"/>
    </ligand>
</feature>
<dbReference type="PIRSF" id="PIRSF001455">
    <property type="entry name" value="DHQ_synth"/>
    <property type="match status" value="1"/>
</dbReference>
<evidence type="ECO:0000256" key="13">
    <source>
        <dbReference type="ARBA" id="ARBA00023027"/>
    </source>
</evidence>
<dbReference type="Gene3D" id="1.20.1090.10">
    <property type="entry name" value="Dehydroquinate synthase-like - alpha domain"/>
    <property type="match status" value="1"/>
</dbReference>
<keyword evidence="13 17" id="KW-0520">NAD</keyword>
<comment type="caution">
    <text evidence="17">Lacks conserved residue(s) required for the propagation of feature annotation.</text>
</comment>
<evidence type="ECO:0000256" key="5">
    <source>
        <dbReference type="ARBA" id="ARBA00005412"/>
    </source>
</evidence>
<dbReference type="EMBL" id="MVCE01000001">
    <property type="protein sequence ID" value="PGF36643.1"/>
    <property type="molecule type" value="Genomic_DNA"/>
</dbReference>
<dbReference type="OrthoDB" id="9806583at2"/>
<dbReference type="GO" id="GO:0005737">
    <property type="term" value="C:cytoplasm"/>
    <property type="evidence" value="ECO:0007669"/>
    <property type="project" value="UniProtKB-SubCell"/>
</dbReference>
<evidence type="ECO:0000256" key="3">
    <source>
        <dbReference type="ARBA" id="ARBA00004496"/>
    </source>
</evidence>
<comment type="cofactor">
    <cofactor evidence="2 17">
        <name>NAD(+)</name>
        <dbReference type="ChEBI" id="CHEBI:57540"/>
    </cofactor>
</comment>
<feature type="domain" description="3-dehydroquinate synthase C-terminal" evidence="19">
    <location>
        <begin position="170"/>
        <end position="318"/>
    </location>
</feature>
<dbReference type="SMR" id="A0A2B7J2X2"/>
<feature type="binding site" evidence="17">
    <location>
        <position position="173"/>
    </location>
    <ligand>
        <name>Zn(2+)</name>
        <dbReference type="ChEBI" id="CHEBI:29105"/>
    </ligand>
</feature>
<feature type="binding site" evidence="17">
    <location>
        <position position="140"/>
    </location>
    <ligand>
        <name>NAD(+)</name>
        <dbReference type="ChEBI" id="CHEBI:57540"/>
    </ligand>
</feature>
<dbReference type="InterPro" id="IPR016037">
    <property type="entry name" value="DHQ_synth_AroB"/>
</dbReference>
<dbReference type="PANTHER" id="PTHR43622">
    <property type="entry name" value="3-DEHYDROQUINATE SYNTHASE"/>
    <property type="match status" value="1"/>
</dbReference>
<name>A0A2B7J2X2_CUTAC</name>
<dbReference type="InterPro" id="IPR030963">
    <property type="entry name" value="DHQ_synth_fam"/>
</dbReference>
<reference evidence="21 22" key="1">
    <citation type="submission" date="2017-02" db="EMBL/GenBank/DDBJ databases">
        <title>Prevalence of linear plasmids in Cutibacterium acnes isolates obtained from cancerous prostatic tissue.</title>
        <authorList>
            <person name="Davidsson S."/>
            <person name="Bruggemann H."/>
        </authorList>
    </citation>
    <scope>NUCLEOTIDE SEQUENCE [LARGE SCALE GENOMIC DNA]</scope>
    <source>
        <strain evidence="21 22">11-78</strain>
    </source>
</reference>
<evidence type="ECO:0000256" key="14">
    <source>
        <dbReference type="ARBA" id="ARBA00023141"/>
    </source>
</evidence>
<dbReference type="GO" id="GO:0003856">
    <property type="term" value="F:3-dehydroquinate synthase activity"/>
    <property type="evidence" value="ECO:0007669"/>
    <property type="project" value="UniProtKB-UniRule"/>
</dbReference>
<evidence type="ECO:0000256" key="9">
    <source>
        <dbReference type="ARBA" id="ARBA00022605"/>
    </source>
</evidence>
<comment type="similarity">
    <text evidence="5 17">Belongs to the sugar phosphate cyclases superfamily. Dehydroquinate synthase family.</text>
</comment>
<dbReference type="Gene3D" id="3.40.50.1970">
    <property type="match status" value="1"/>
</dbReference>
<evidence type="ECO:0000259" key="19">
    <source>
        <dbReference type="Pfam" id="PF24621"/>
    </source>
</evidence>
<comment type="pathway">
    <text evidence="4 17">Metabolic intermediate biosynthesis; chorismate biosynthesis; chorismate from D-erythrose 4-phosphate and phosphoenolpyruvate: step 2/7.</text>
</comment>
<evidence type="ECO:0000313" key="20">
    <source>
        <dbReference type="EMBL" id="AXM05993.1"/>
    </source>
</evidence>
<comment type="cofactor">
    <cofactor evidence="17">
        <name>Co(2+)</name>
        <dbReference type="ChEBI" id="CHEBI:48828"/>
    </cofactor>
    <cofactor evidence="17">
        <name>Zn(2+)</name>
        <dbReference type="ChEBI" id="CHEBI:29105"/>
    </cofactor>
    <text evidence="17">Binds 1 divalent metal cation per subunit. Can use either Co(2+) or Zn(2+).</text>
</comment>
<feature type="binding site" evidence="17">
    <location>
        <position position="258"/>
    </location>
    <ligand>
        <name>Zn(2+)</name>
        <dbReference type="ChEBI" id="CHEBI:29105"/>
    </ligand>
</feature>
<keyword evidence="14 17" id="KW-0057">Aromatic amino acid biosynthesis</keyword>
<dbReference type="AlphaFoldDB" id="A0A2B7J2X2"/>
<keyword evidence="10 17" id="KW-0479">Metal-binding</keyword>
<feature type="domain" description="3-dehydroquinate synthase N-terminal" evidence="18">
    <location>
        <begin position="56"/>
        <end position="168"/>
    </location>
</feature>
<comment type="subcellular location">
    <subcellularLocation>
        <location evidence="3 17">Cytoplasm</location>
    </subcellularLocation>
</comment>
<organism evidence="21 22">
    <name type="scientific">Cutibacterium acnes</name>
    <name type="common">Propionibacterium acnes</name>
    <dbReference type="NCBI Taxonomy" id="1747"/>
    <lineage>
        <taxon>Bacteria</taxon>
        <taxon>Bacillati</taxon>
        <taxon>Actinomycetota</taxon>
        <taxon>Actinomycetes</taxon>
        <taxon>Propionibacteriales</taxon>
        <taxon>Propionibacteriaceae</taxon>
        <taxon>Cutibacterium</taxon>
    </lineage>
</organism>
<evidence type="ECO:0000256" key="7">
    <source>
        <dbReference type="ARBA" id="ARBA00017684"/>
    </source>
</evidence>
<dbReference type="PANTHER" id="PTHR43622:SF7">
    <property type="entry name" value="3-DEHYDROQUINATE SYNTHASE, CHLOROPLASTIC"/>
    <property type="match status" value="1"/>
</dbReference>
<proteinExistence type="inferred from homology"/>
<sequence length="361" mass="38957">MNLVEVATTKPYRVRIGSGAVHELAGLVAGRRAAVVCPQTLVHLVPRFGIDDLVVIEVPDAEAAKTPEVLVNGWRRLAEANMTRGDIIVGFGGGATTDVAGFLAATWMRGIDVIHVPTTVLAMADAAIGGKTGVNIPAGKNLVGAFHEPIGVLCDTELLTTLPAREVRSGLAEIVKCGFIKDPVILDVISNHPRLALDVTSQTFVEVLTRAITVKAGVVSADLHERTSSREEVGRERLNYGHTLAHAIEAHKHFTWRHGEADAVGMVFAAELSHRYLGLSDEVVARTRTILSEIGLPVTCDEIKWADLRKTMNVDKKTRVDPQTGRQVLRFVGIHKPGQVAMIVDPDEAALAECYDRCSAR</sequence>
<protein>
    <recommendedName>
        <fullName evidence="7 17">3-dehydroquinate synthase</fullName>
        <shortName evidence="17">DHQS</shortName>
        <ecNumber evidence="6 17">4.2.3.4</ecNumber>
    </recommendedName>
</protein>
<evidence type="ECO:0000256" key="4">
    <source>
        <dbReference type="ARBA" id="ARBA00004661"/>
    </source>
</evidence>
<dbReference type="InterPro" id="IPR050071">
    <property type="entry name" value="Dehydroquinate_synthase"/>
</dbReference>
<evidence type="ECO:0000256" key="8">
    <source>
        <dbReference type="ARBA" id="ARBA00022490"/>
    </source>
</evidence>
<dbReference type="GO" id="GO:0046872">
    <property type="term" value="F:metal ion binding"/>
    <property type="evidence" value="ECO:0007669"/>
    <property type="project" value="UniProtKB-KW"/>
</dbReference>